<protein>
    <submittedName>
        <fullName evidence="1">Uncharacterized protein</fullName>
    </submittedName>
</protein>
<name>A0A0K1QF74_9BACT</name>
<gene>
    <name evidence="1" type="ORF">AKJ09_10960</name>
</gene>
<sequence>MRISVANLWTSRTADSGGTEREPLSRLGERRNSRHVHGTLTIEIAGRSVPHLGYFGPDDVCLNTWLVELCNVVNALAQPAGKYTFDEGEEGQPAFDFERVGDDVTFSIDDSLLADGAANPEWQRVRFPYQDLRASVRTLLDEIREELRREAPRAWEQWWPREARLTT</sequence>
<dbReference type="EMBL" id="CP012333">
    <property type="protein sequence ID" value="AKV04297.1"/>
    <property type="molecule type" value="Genomic_DNA"/>
</dbReference>
<evidence type="ECO:0000313" key="1">
    <source>
        <dbReference type="EMBL" id="AKV04297.1"/>
    </source>
</evidence>
<dbReference type="AlphaFoldDB" id="A0A0K1QF74"/>
<evidence type="ECO:0000313" key="2">
    <source>
        <dbReference type="Proteomes" id="UP000064967"/>
    </source>
</evidence>
<accession>A0A0K1QF74</accession>
<dbReference type="Proteomes" id="UP000064967">
    <property type="component" value="Chromosome"/>
</dbReference>
<proteinExistence type="predicted"/>
<dbReference type="KEGG" id="llu:AKJ09_10960"/>
<reference evidence="1 2" key="1">
    <citation type="submission" date="2015-08" db="EMBL/GenBank/DDBJ databases">
        <authorList>
            <person name="Babu N.S."/>
            <person name="Beckwith C.J."/>
            <person name="Beseler K.G."/>
            <person name="Brison A."/>
            <person name="Carone J.V."/>
            <person name="Caskin T.P."/>
            <person name="Diamond M."/>
            <person name="Durham M.E."/>
            <person name="Foxe J.M."/>
            <person name="Go M."/>
            <person name="Henderson B.A."/>
            <person name="Jones I.B."/>
            <person name="McGettigan J.A."/>
            <person name="Micheletti S.J."/>
            <person name="Nasrallah M.E."/>
            <person name="Ortiz D."/>
            <person name="Piller C.R."/>
            <person name="Privatt S.R."/>
            <person name="Schneider S.L."/>
            <person name="Sharp S."/>
            <person name="Smith T.C."/>
            <person name="Stanton J.D."/>
            <person name="Ullery H.E."/>
            <person name="Wilson R.J."/>
            <person name="Serrano M.G."/>
            <person name="Buck G."/>
            <person name="Lee V."/>
            <person name="Wang Y."/>
            <person name="Carvalho R."/>
            <person name="Voegtly L."/>
            <person name="Shi R."/>
            <person name="Duckworth R."/>
            <person name="Johnson A."/>
            <person name="Loviza R."/>
            <person name="Walstead R."/>
            <person name="Shah Z."/>
            <person name="Kiflezghi M."/>
            <person name="Wade K."/>
            <person name="Ball S.L."/>
            <person name="Bradley K.W."/>
            <person name="Asai D.J."/>
            <person name="Bowman C.A."/>
            <person name="Russell D.A."/>
            <person name="Pope W.H."/>
            <person name="Jacobs-Sera D."/>
            <person name="Hendrix R.W."/>
            <person name="Hatfull G.F."/>
        </authorList>
    </citation>
    <scope>NUCLEOTIDE SEQUENCE [LARGE SCALE GENOMIC DNA]</scope>
    <source>
        <strain evidence="1 2">DSM 27648</strain>
    </source>
</reference>
<organism evidence="1 2">
    <name type="scientific">Labilithrix luteola</name>
    <dbReference type="NCBI Taxonomy" id="1391654"/>
    <lineage>
        <taxon>Bacteria</taxon>
        <taxon>Pseudomonadati</taxon>
        <taxon>Myxococcota</taxon>
        <taxon>Polyangia</taxon>
        <taxon>Polyangiales</taxon>
        <taxon>Labilitrichaceae</taxon>
        <taxon>Labilithrix</taxon>
    </lineage>
</organism>
<keyword evidence="2" id="KW-1185">Reference proteome</keyword>